<dbReference type="Pfam" id="PF00557">
    <property type="entry name" value="Peptidase_M24"/>
    <property type="match status" value="1"/>
</dbReference>
<evidence type="ECO:0000259" key="3">
    <source>
        <dbReference type="Pfam" id="PF01321"/>
    </source>
</evidence>
<feature type="domain" description="Peptidase M24" evidence="2">
    <location>
        <begin position="196"/>
        <end position="401"/>
    </location>
</feature>
<feature type="chain" id="PRO_5045386280" evidence="1">
    <location>
        <begin position="24"/>
        <end position="418"/>
    </location>
</feature>
<evidence type="ECO:0000259" key="2">
    <source>
        <dbReference type="Pfam" id="PF00557"/>
    </source>
</evidence>
<dbReference type="InterPro" id="IPR029149">
    <property type="entry name" value="Creatin/AminoP/Spt16_N"/>
</dbReference>
<gene>
    <name evidence="4" type="ORF">L1F33_12555</name>
</gene>
<dbReference type="SUPFAM" id="SSF53092">
    <property type="entry name" value="Creatinase/prolidase N-terminal domain"/>
    <property type="match status" value="1"/>
</dbReference>
<dbReference type="Gene3D" id="3.90.230.10">
    <property type="entry name" value="Creatinase/methionine aminopeptidase superfamily"/>
    <property type="match status" value="1"/>
</dbReference>
<reference evidence="4" key="1">
    <citation type="submission" date="2022-02" db="EMBL/GenBank/DDBJ databases">
        <title>Qipengyuania spongiae sp. nov., isolated from marine sponge.</title>
        <authorList>
            <person name="Li Z."/>
            <person name="Zhang M."/>
        </authorList>
    </citation>
    <scope>NUCLEOTIDE SEQUENCE</scope>
    <source>
        <strain evidence="4">PHS-Z21</strain>
    </source>
</reference>
<dbReference type="Gene3D" id="3.40.350.10">
    <property type="entry name" value="Creatinase/prolidase N-terminal domain"/>
    <property type="match status" value="1"/>
</dbReference>
<feature type="domain" description="Creatinase N-terminal" evidence="3">
    <location>
        <begin position="54"/>
        <end position="187"/>
    </location>
</feature>
<organism evidence="4 5">
    <name type="scientific">Qipengyuania spongiae</name>
    <dbReference type="NCBI Taxonomy" id="2909673"/>
    <lineage>
        <taxon>Bacteria</taxon>
        <taxon>Pseudomonadati</taxon>
        <taxon>Pseudomonadota</taxon>
        <taxon>Alphaproteobacteria</taxon>
        <taxon>Sphingomonadales</taxon>
        <taxon>Erythrobacteraceae</taxon>
        <taxon>Qipengyuania</taxon>
    </lineage>
</organism>
<dbReference type="InterPro" id="IPR050659">
    <property type="entry name" value="Peptidase_M24B"/>
</dbReference>
<sequence length="418" mass="45490">MNLTVSRRTFLGTSLAIPAFAYAPILRAAQSDLSQLSDMTGSAKPITSAERIERIVRAQALMEANDISAVVIEPGASLTYFTGIEWGRSERVTGAVLPREGEPLIVTPFFEEPSVRETLDVPAELRVWQEDESPLTLIADWLRERQLASGQLGIEETARYFVADGLAARLPQMRTVSADPVVRTLRMHKSTSEIALMQIATDVTMAAYRWIWPRVEAGMTGPQVSALMNAATRALGGTPQFSLALVGEASAYPHGSRKVHTIADGEVLLMDCGCAVHGYESDVSRTFSYGSIRSEVARVWETVARGQRIVFEEAQIGTPAGRVDDAVRAFYESKGYGPGYALPGLPHRTGHGIGMDGHEPINFVRGEETPLAPGMCFSDEPGIYLPGQFGVRLEDCIYITESGPNWFSEPAASIENPI</sequence>
<accession>A0ABY5T280</accession>
<evidence type="ECO:0000313" key="4">
    <source>
        <dbReference type="EMBL" id="UVI39049.1"/>
    </source>
</evidence>
<evidence type="ECO:0000313" key="5">
    <source>
        <dbReference type="Proteomes" id="UP001065265"/>
    </source>
</evidence>
<dbReference type="InterPro" id="IPR006311">
    <property type="entry name" value="TAT_signal"/>
</dbReference>
<keyword evidence="5" id="KW-1185">Reference proteome</keyword>
<dbReference type="InterPro" id="IPR000587">
    <property type="entry name" value="Creatinase_N"/>
</dbReference>
<keyword evidence="1" id="KW-0732">Signal</keyword>
<dbReference type="SUPFAM" id="SSF55920">
    <property type="entry name" value="Creatinase/aminopeptidase"/>
    <property type="match status" value="1"/>
</dbReference>
<dbReference type="PANTHER" id="PTHR46112:SF3">
    <property type="entry name" value="AMINOPEPTIDASE YPDF"/>
    <property type="match status" value="1"/>
</dbReference>
<dbReference type="InterPro" id="IPR000994">
    <property type="entry name" value="Pept_M24"/>
</dbReference>
<dbReference type="InterPro" id="IPR036005">
    <property type="entry name" value="Creatinase/aminopeptidase-like"/>
</dbReference>
<feature type="signal peptide" evidence="1">
    <location>
        <begin position="1"/>
        <end position="23"/>
    </location>
</feature>
<dbReference type="EMBL" id="CP092471">
    <property type="protein sequence ID" value="UVI39049.1"/>
    <property type="molecule type" value="Genomic_DNA"/>
</dbReference>
<dbReference type="PROSITE" id="PS51318">
    <property type="entry name" value="TAT"/>
    <property type="match status" value="1"/>
</dbReference>
<dbReference type="Proteomes" id="UP001065265">
    <property type="component" value="Chromosome"/>
</dbReference>
<protein>
    <submittedName>
        <fullName evidence="4">Xaa-Pro peptidase family protein</fullName>
    </submittedName>
</protein>
<proteinExistence type="predicted"/>
<dbReference type="Pfam" id="PF01321">
    <property type="entry name" value="Creatinase_N"/>
    <property type="match status" value="1"/>
</dbReference>
<evidence type="ECO:0000256" key="1">
    <source>
        <dbReference type="SAM" id="SignalP"/>
    </source>
</evidence>
<dbReference type="PANTHER" id="PTHR46112">
    <property type="entry name" value="AMINOPEPTIDASE"/>
    <property type="match status" value="1"/>
</dbReference>
<dbReference type="RefSeq" id="WP_265558231.1">
    <property type="nucleotide sequence ID" value="NZ_CP092471.1"/>
</dbReference>
<name>A0ABY5T280_9SPHN</name>